<dbReference type="EMBL" id="JAERQG010000011">
    <property type="protein sequence ID" value="MBL0767182.1"/>
    <property type="molecule type" value="Genomic_DNA"/>
</dbReference>
<dbReference type="AlphaFoldDB" id="A0A937AB30"/>
<comment type="caution">
    <text evidence="2">The sequence shown here is derived from an EMBL/GenBank/DDBJ whole genome shotgun (WGS) entry which is preliminary data.</text>
</comment>
<protein>
    <submittedName>
        <fullName evidence="2">IS3 family transposase</fullName>
    </submittedName>
</protein>
<accession>A0A937AB30</accession>
<dbReference type="GO" id="GO:0003676">
    <property type="term" value="F:nucleic acid binding"/>
    <property type="evidence" value="ECO:0007669"/>
    <property type="project" value="InterPro"/>
</dbReference>
<dbReference type="PANTHER" id="PTHR46889">
    <property type="entry name" value="TRANSPOSASE INSF FOR INSERTION SEQUENCE IS3B-RELATED"/>
    <property type="match status" value="1"/>
</dbReference>
<proteinExistence type="predicted"/>
<dbReference type="Pfam" id="PF00665">
    <property type="entry name" value="rve"/>
    <property type="match status" value="1"/>
</dbReference>
<reference evidence="2" key="1">
    <citation type="submission" date="2021-01" db="EMBL/GenBank/DDBJ databases">
        <title>Marivirga sp. nov., isolated from intertidal surface sediments.</title>
        <authorList>
            <person name="Zhang M."/>
        </authorList>
    </citation>
    <scope>NUCLEOTIDE SEQUENCE</scope>
    <source>
        <strain evidence="2">SM1354</strain>
    </source>
</reference>
<sequence length="314" mass="36897">MCYPYSKKLFTRTVDLYREQYQESLTATCRLFGVSRQVYYRAKRSIVQRKQTAEKVIKMVEEIRMQQPRIGARKLYYLLTDKLSVLGVGRDRLFAILKANHMLIKPKRAYHVTTDSHHRFWKHRNLIEGITPTRPEQIWVSDITYVGNRDYPMYLALVTDAYSKKIVGYDLSDSLKSTGVLMALKMAVKHRSYHDQPLIHHSDRGFQYCCDGYQKALKKNNLQCSMTESYDPYANAVAERVNGIIKQEFLLEYKLNIESMRQLIKESINTYNKFRPHSSCMMRTPVEMHQQSSIEIKTYKMKKSSKLTPATPYI</sequence>
<organism evidence="2 3">
    <name type="scientific">Marivirga atlantica</name>
    <dbReference type="NCBI Taxonomy" id="1548457"/>
    <lineage>
        <taxon>Bacteria</taxon>
        <taxon>Pseudomonadati</taxon>
        <taxon>Bacteroidota</taxon>
        <taxon>Cytophagia</taxon>
        <taxon>Cytophagales</taxon>
        <taxon>Marivirgaceae</taxon>
        <taxon>Marivirga</taxon>
    </lineage>
</organism>
<dbReference type="SUPFAM" id="SSF53098">
    <property type="entry name" value="Ribonuclease H-like"/>
    <property type="match status" value="1"/>
</dbReference>
<dbReference type="InterPro" id="IPR048020">
    <property type="entry name" value="Transpos_IS3"/>
</dbReference>
<dbReference type="InterPro" id="IPR036397">
    <property type="entry name" value="RNaseH_sf"/>
</dbReference>
<dbReference type="GO" id="GO:0015074">
    <property type="term" value="P:DNA integration"/>
    <property type="evidence" value="ECO:0007669"/>
    <property type="project" value="InterPro"/>
</dbReference>
<dbReference type="RefSeq" id="WP_201924738.1">
    <property type="nucleotide sequence ID" value="NZ_JAERQG010000011.1"/>
</dbReference>
<dbReference type="PANTHER" id="PTHR46889:SF5">
    <property type="entry name" value="INTEGRASE PROTEIN"/>
    <property type="match status" value="1"/>
</dbReference>
<gene>
    <name evidence="2" type="ORF">JKP34_18110</name>
</gene>
<keyword evidence="3" id="KW-1185">Reference proteome</keyword>
<dbReference type="PROSITE" id="PS50994">
    <property type="entry name" value="INTEGRASE"/>
    <property type="match status" value="1"/>
</dbReference>
<evidence type="ECO:0000313" key="3">
    <source>
        <dbReference type="Proteomes" id="UP000642920"/>
    </source>
</evidence>
<feature type="domain" description="Integrase catalytic" evidence="1">
    <location>
        <begin position="131"/>
        <end position="293"/>
    </location>
</feature>
<dbReference type="NCBIfam" id="NF033516">
    <property type="entry name" value="transpos_IS3"/>
    <property type="match status" value="1"/>
</dbReference>
<dbReference type="InterPro" id="IPR012337">
    <property type="entry name" value="RNaseH-like_sf"/>
</dbReference>
<dbReference type="InterPro" id="IPR050900">
    <property type="entry name" value="Transposase_IS3/IS150/IS904"/>
</dbReference>
<evidence type="ECO:0000313" key="2">
    <source>
        <dbReference type="EMBL" id="MBL0767182.1"/>
    </source>
</evidence>
<evidence type="ECO:0000259" key="1">
    <source>
        <dbReference type="PROSITE" id="PS50994"/>
    </source>
</evidence>
<dbReference type="InterPro" id="IPR001584">
    <property type="entry name" value="Integrase_cat-core"/>
</dbReference>
<name>A0A937AB30_9BACT</name>
<dbReference type="Proteomes" id="UP000642920">
    <property type="component" value="Unassembled WGS sequence"/>
</dbReference>
<dbReference type="Gene3D" id="3.30.420.10">
    <property type="entry name" value="Ribonuclease H-like superfamily/Ribonuclease H"/>
    <property type="match status" value="1"/>
</dbReference>